<evidence type="ECO:0000313" key="3">
    <source>
        <dbReference type="Proteomes" id="UP001523550"/>
    </source>
</evidence>
<keyword evidence="1" id="KW-0472">Membrane</keyword>
<protein>
    <recommendedName>
        <fullName evidence="4">Signal transducing protein</fullName>
    </recommendedName>
</protein>
<feature type="transmembrane region" description="Helical" evidence="1">
    <location>
        <begin position="96"/>
        <end position="117"/>
    </location>
</feature>
<accession>A0ABT1G717</accession>
<sequence length="121" mass="14035">MGRLLLNLRHVPEDEADDVRAMLEEADIEYYETPPNRWGITMGGIWVRSADDLPRAKALMADYQMERRARVLADREARRQSGELETFWDSLRKKPVLYLGALATVVFIVYLMLYPFMQLGA</sequence>
<evidence type="ECO:0000256" key="1">
    <source>
        <dbReference type="SAM" id="Phobius"/>
    </source>
</evidence>
<dbReference type="EMBL" id="JALJYF010000001">
    <property type="protein sequence ID" value="MCP1727085.1"/>
    <property type="molecule type" value="Genomic_DNA"/>
</dbReference>
<proteinExistence type="predicted"/>
<reference evidence="2 3" key="1">
    <citation type="submission" date="2022-03" db="EMBL/GenBank/DDBJ databases">
        <title>Genomic Encyclopedia of Type Strains, Phase III (KMG-III): the genomes of soil and plant-associated and newly described type strains.</title>
        <authorList>
            <person name="Whitman W."/>
        </authorList>
    </citation>
    <scope>NUCLEOTIDE SEQUENCE [LARGE SCALE GENOMIC DNA]</scope>
    <source>
        <strain evidence="2 3">BSker1</strain>
    </source>
</reference>
<keyword evidence="3" id="KW-1185">Reference proteome</keyword>
<keyword evidence="1" id="KW-0812">Transmembrane</keyword>
<keyword evidence="1" id="KW-1133">Transmembrane helix</keyword>
<organism evidence="2 3">
    <name type="scientific">Natronospira proteinivora</name>
    <dbReference type="NCBI Taxonomy" id="1807133"/>
    <lineage>
        <taxon>Bacteria</taxon>
        <taxon>Pseudomonadati</taxon>
        <taxon>Pseudomonadota</taxon>
        <taxon>Gammaproteobacteria</taxon>
        <taxon>Natronospirales</taxon>
        <taxon>Natronospiraceae</taxon>
        <taxon>Natronospira</taxon>
    </lineage>
</organism>
<dbReference type="RefSeq" id="WP_253446408.1">
    <property type="nucleotide sequence ID" value="NZ_JALJYF010000001.1"/>
</dbReference>
<evidence type="ECO:0008006" key="4">
    <source>
        <dbReference type="Google" id="ProtNLM"/>
    </source>
</evidence>
<comment type="caution">
    <text evidence="2">The sequence shown here is derived from an EMBL/GenBank/DDBJ whole genome shotgun (WGS) entry which is preliminary data.</text>
</comment>
<evidence type="ECO:0000313" key="2">
    <source>
        <dbReference type="EMBL" id="MCP1727085.1"/>
    </source>
</evidence>
<dbReference type="Pfam" id="PF19661">
    <property type="entry name" value="DUF6164"/>
    <property type="match status" value="1"/>
</dbReference>
<gene>
    <name evidence="2" type="ORF">J2T60_001050</name>
</gene>
<dbReference type="InterPro" id="IPR046162">
    <property type="entry name" value="DUF6164"/>
</dbReference>
<name>A0ABT1G717_9GAMM</name>
<dbReference type="Proteomes" id="UP001523550">
    <property type="component" value="Unassembled WGS sequence"/>
</dbReference>